<sequence>MRSVLLFSGPRLGVTLTLLILTWATSAFGNSLQPISILVWLHPIILLLAYERAVQSFQSSILAHASIIIVQALGTTVAMAGALSYPTTTPLSLLATFTLGLFLAAATTFGALLPSFQLLRLTARLLPPSNPTSPSSLPLLGRILLVLPLYGFPILQTAVTSLTGLLLSHIYDPGVAISDWPALAQLTSLFGLWLLNFLPALTASAAHLLLTSEPLPLEPQPTQSSQLTQPTQTQPTQAQSTTWSRLNRPLRRHITAVPALFVLLTAIGGGLVYDGSYYQRPVAAAVASEQRLAASCVVNEGARPGSEDYLWIWKVTAERVVAGDHFVLWAEEAVALEGEEQEAALLEAGRDLLRTHGSPGAGTYLGLTYQKYLTSNATSRNLNSNSGSSVNNRLPRNKAGQRAPRQQGYVSGEGGGGGGGSSSNHFVLLGPDGVVVWDYLKAFPVPLVEAGVVAGPAHLPVADSPYGRLGGAICFDMDQPQYVRQAGAAAVQLMLQPSWTWGAVGPRHVASNALRAVENGFTLLRLHACTHAAAAATASAASSPPAACPTT</sequence>
<dbReference type="SUPFAM" id="SSF56317">
    <property type="entry name" value="Carbon-nitrogen hydrolase"/>
    <property type="match status" value="1"/>
</dbReference>
<keyword evidence="1" id="KW-0378">Hydrolase</keyword>
<feature type="transmembrane region" description="Helical" evidence="3">
    <location>
        <begin position="37"/>
        <end position="54"/>
    </location>
</feature>
<proteinExistence type="predicted"/>
<evidence type="ECO:0000256" key="2">
    <source>
        <dbReference type="SAM" id="MobiDB-lite"/>
    </source>
</evidence>
<comment type="caution">
    <text evidence="5">The sequence shown here is derived from an EMBL/GenBank/DDBJ whole genome shotgun (WGS) entry which is preliminary data.</text>
</comment>
<feature type="transmembrane region" description="Helical" evidence="3">
    <location>
        <begin position="190"/>
        <end position="210"/>
    </location>
</feature>
<dbReference type="PANTHER" id="PTHR43674:SF16">
    <property type="entry name" value="CARBON-NITROGEN FAMILY, PUTATIVE (AFU_ORTHOLOGUE AFUA_5G02350)-RELATED"/>
    <property type="match status" value="1"/>
</dbReference>
<evidence type="ECO:0000313" key="6">
    <source>
        <dbReference type="Proteomes" id="UP001054857"/>
    </source>
</evidence>
<dbReference type="InterPro" id="IPR050345">
    <property type="entry name" value="Aliph_Amidase/BUP"/>
</dbReference>
<keyword evidence="3" id="KW-1133">Transmembrane helix</keyword>
<feature type="compositionally biased region" description="Low complexity" evidence="2">
    <location>
        <begin position="379"/>
        <end position="394"/>
    </location>
</feature>
<name>A0AAD3DLL7_9CHLO</name>
<evidence type="ECO:0000259" key="4">
    <source>
        <dbReference type="PROSITE" id="PS50263"/>
    </source>
</evidence>
<dbReference type="GO" id="GO:0016811">
    <property type="term" value="F:hydrolase activity, acting on carbon-nitrogen (but not peptide) bonds, in linear amides"/>
    <property type="evidence" value="ECO:0007669"/>
    <property type="project" value="TreeGrafter"/>
</dbReference>
<evidence type="ECO:0000313" key="5">
    <source>
        <dbReference type="EMBL" id="GFR43434.1"/>
    </source>
</evidence>
<keyword evidence="3" id="KW-0812">Transmembrane</keyword>
<feature type="transmembrane region" description="Helical" evidence="3">
    <location>
        <begin position="254"/>
        <end position="273"/>
    </location>
</feature>
<dbReference type="InterPro" id="IPR003010">
    <property type="entry name" value="C-N_Hydrolase"/>
</dbReference>
<gene>
    <name evidence="5" type="ORF">Agub_g4515</name>
</gene>
<keyword evidence="6" id="KW-1185">Reference proteome</keyword>
<feature type="transmembrane region" description="Helical" evidence="3">
    <location>
        <begin position="91"/>
        <end position="119"/>
    </location>
</feature>
<protein>
    <recommendedName>
        <fullName evidence="4">CN hydrolase domain-containing protein</fullName>
    </recommendedName>
</protein>
<feature type="region of interest" description="Disordered" evidence="2">
    <location>
        <begin position="219"/>
        <end position="244"/>
    </location>
</feature>
<organism evidence="5 6">
    <name type="scientific">Astrephomene gubernaculifera</name>
    <dbReference type="NCBI Taxonomy" id="47775"/>
    <lineage>
        <taxon>Eukaryota</taxon>
        <taxon>Viridiplantae</taxon>
        <taxon>Chlorophyta</taxon>
        <taxon>core chlorophytes</taxon>
        <taxon>Chlorophyceae</taxon>
        <taxon>CS clade</taxon>
        <taxon>Chlamydomonadales</taxon>
        <taxon>Astrephomenaceae</taxon>
        <taxon>Astrephomene</taxon>
    </lineage>
</organism>
<keyword evidence="3" id="KW-0472">Membrane</keyword>
<dbReference type="PROSITE" id="PS50263">
    <property type="entry name" value="CN_HYDROLASE"/>
    <property type="match status" value="1"/>
</dbReference>
<feature type="transmembrane region" description="Helical" evidence="3">
    <location>
        <begin position="61"/>
        <end position="85"/>
    </location>
</feature>
<reference evidence="5 6" key="1">
    <citation type="journal article" date="2021" name="Sci. Rep.">
        <title>Genome sequencing of the multicellular alga Astrephomene provides insights into convergent evolution of germ-soma differentiation.</title>
        <authorList>
            <person name="Yamashita S."/>
            <person name="Yamamoto K."/>
            <person name="Matsuzaki R."/>
            <person name="Suzuki S."/>
            <person name="Yamaguchi H."/>
            <person name="Hirooka S."/>
            <person name="Minakuchi Y."/>
            <person name="Miyagishima S."/>
            <person name="Kawachi M."/>
            <person name="Toyoda A."/>
            <person name="Nozaki H."/>
        </authorList>
    </citation>
    <scope>NUCLEOTIDE SEQUENCE [LARGE SCALE GENOMIC DNA]</scope>
    <source>
        <strain evidence="5 6">NIES-4017</strain>
    </source>
</reference>
<dbReference type="PANTHER" id="PTHR43674">
    <property type="entry name" value="NITRILASE C965.09-RELATED"/>
    <property type="match status" value="1"/>
</dbReference>
<evidence type="ECO:0000256" key="1">
    <source>
        <dbReference type="ARBA" id="ARBA00022801"/>
    </source>
</evidence>
<dbReference type="InterPro" id="IPR036526">
    <property type="entry name" value="C-N_Hydrolase_sf"/>
</dbReference>
<dbReference type="Pfam" id="PF00795">
    <property type="entry name" value="CN_hydrolase"/>
    <property type="match status" value="1"/>
</dbReference>
<dbReference type="Gene3D" id="3.60.110.10">
    <property type="entry name" value="Carbon-nitrogen hydrolase"/>
    <property type="match status" value="1"/>
</dbReference>
<dbReference type="EMBL" id="BMAR01000005">
    <property type="protein sequence ID" value="GFR43434.1"/>
    <property type="molecule type" value="Genomic_DNA"/>
</dbReference>
<evidence type="ECO:0000256" key="3">
    <source>
        <dbReference type="SAM" id="Phobius"/>
    </source>
</evidence>
<accession>A0AAD3DLL7</accession>
<dbReference type="AlphaFoldDB" id="A0AAD3DLL7"/>
<dbReference type="Proteomes" id="UP001054857">
    <property type="component" value="Unassembled WGS sequence"/>
</dbReference>
<feature type="region of interest" description="Disordered" evidence="2">
    <location>
        <begin position="378"/>
        <end position="418"/>
    </location>
</feature>
<feature type="transmembrane region" description="Helical" evidence="3">
    <location>
        <begin position="139"/>
        <end position="170"/>
    </location>
</feature>
<feature type="domain" description="CN hydrolase" evidence="4">
    <location>
        <begin position="281"/>
        <end position="551"/>
    </location>
</feature>